<dbReference type="PANTHER" id="PTHR44757">
    <property type="entry name" value="DIGUANYLATE CYCLASE DGCP"/>
    <property type="match status" value="1"/>
</dbReference>
<feature type="transmembrane region" description="Helical" evidence="1">
    <location>
        <begin position="78"/>
        <end position="95"/>
    </location>
</feature>
<dbReference type="RefSeq" id="WP_209750866.1">
    <property type="nucleotide sequence ID" value="NZ_JBHSMH010000024.1"/>
</dbReference>
<dbReference type="PROSITE" id="PS50883">
    <property type="entry name" value="EAL"/>
    <property type="match status" value="1"/>
</dbReference>
<keyword evidence="5" id="KW-1185">Reference proteome</keyword>
<proteinExistence type="predicted"/>
<comment type="caution">
    <text evidence="4">The sequence shown here is derived from an EMBL/GenBank/DDBJ whole genome shotgun (WGS) entry which is preliminary data.</text>
</comment>
<feature type="transmembrane region" description="Helical" evidence="1">
    <location>
        <begin position="43"/>
        <end position="66"/>
    </location>
</feature>
<feature type="transmembrane region" description="Helical" evidence="1">
    <location>
        <begin position="143"/>
        <end position="162"/>
    </location>
</feature>
<name>A0ABW0LTG1_9BACL</name>
<evidence type="ECO:0000313" key="5">
    <source>
        <dbReference type="Proteomes" id="UP001596105"/>
    </source>
</evidence>
<dbReference type="CDD" id="cd01948">
    <property type="entry name" value="EAL"/>
    <property type="match status" value="1"/>
</dbReference>
<dbReference type="SMART" id="SM00052">
    <property type="entry name" value="EAL"/>
    <property type="match status" value="1"/>
</dbReference>
<dbReference type="Pfam" id="PF00990">
    <property type="entry name" value="GGDEF"/>
    <property type="match status" value="1"/>
</dbReference>
<dbReference type="SUPFAM" id="SSF141868">
    <property type="entry name" value="EAL domain-like"/>
    <property type="match status" value="1"/>
</dbReference>
<evidence type="ECO:0000256" key="1">
    <source>
        <dbReference type="SAM" id="Phobius"/>
    </source>
</evidence>
<sequence length="707" mass="79549">MAMNRAEMKTAWTVIVAVAVFLCIRLLNGWLERILSHLNQEAAHAILESFAATACFSLLVMGWLVFVPTLCMQRLMTAALFTGVGLFDLLHSLSGPGMPMFREATGEAPSVMLEWISQTIGAIGLLVVFSLRNPIVKPRARLYAIIPVVMTVMIVSLIVFRTESWNEAALERLAPYQSAFTLMLYAAAVCVLLFRHRIERPAAMLTIVQAIIWLFFAKIEDSFGIKVGEMHDLLVVAFKLIGYSFLLKGIYLVLIEEPYRRQKKNEAKVKYLAFHDELTGLPNRRLFSERVKAEMAHAQHGNGKFALLWLDVDRFKTINDSMGHSFGDRLLAAVAERLSKFAEKPENVFRLGGDEFALLVGDIADEGEAESIARKLVDLFGQPFKVGPSGFHITGSVGMALFPDDGNTLDLLLQNADIAMYNAKESRNSWKRYEKKMNLKAKEKLLLENDLRIALELDQFYLAYQPLVDLEHEHLVGAEALLRWSHPERGEISPADFIPLCEENGFILPLGEWVLRQACMQMKMWQDQGFPPIVMSVNLSIRQFRQHDLSERIGNVLKETGLEPQWLELEITESIMADVAFATSMLEKLKKIGVRISIDDFGTGYSSLYYLKRFPIDKLKIDRSFVNDVLTDRNDAAIVSGISAMARNLNLKVTAEGVESAGQAAFLKEQKCQEAQGYYYSRPVPADRFEALFEAERNKAVRGAASS</sequence>
<accession>A0ABW0LTG1</accession>
<protein>
    <submittedName>
        <fullName evidence="4">Bifunctional diguanylate cyclase/phosphodiesterase</fullName>
    </submittedName>
</protein>
<feature type="transmembrane region" description="Helical" evidence="1">
    <location>
        <begin position="12"/>
        <end position="31"/>
    </location>
</feature>
<dbReference type="Pfam" id="PF00563">
    <property type="entry name" value="EAL"/>
    <property type="match status" value="1"/>
</dbReference>
<keyword evidence="1" id="KW-0472">Membrane</keyword>
<dbReference type="NCBIfam" id="TIGR00254">
    <property type="entry name" value="GGDEF"/>
    <property type="match status" value="1"/>
</dbReference>
<dbReference type="InterPro" id="IPR033425">
    <property type="entry name" value="MASE3"/>
</dbReference>
<dbReference type="InterPro" id="IPR035919">
    <property type="entry name" value="EAL_sf"/>
</dbReference>
<gene>
    <name evidence="4" type="ORF">ACFPPD_10070</name>
</gene>
<dbReference type="PANTHER" id="PTHR44757:SF2">
    <property type="entry name" value="BIOFILM ARCHITECTURE MAINTENANCE PROTEIN MBAA"/>
    <property type="match status" value="1"/>
</dbReference>
<dbReference type="InterPro" id="IPR000160">
    <property type="entry name" value="GGDEF_dom"/>
</dbReference>
<dbReference type="Pfam" id="PF17159">
    <property type="entry name" value="MASE3"/>
    <property type="match status" value="1"/>
</dbReference>
<dbReference type="Proteomes" id="UP001596105">
    <property type="component" value="Unassembled WGS sequence"/>
</dbReference>
<feature type="transmembrane region" description="Helical" evidence="1">
    <location>
        <begin position="234"/>
        <end position="254"/>
    </location>
</feature>
<reference evidence="5" key="1">
    <citation type="journal article" date="2019" name="Int. J. Syst. Evol. Microbiol.">
        <title>The Global Catalogue of Microorganisms (GCM) 10K type strain sequencing project: providing services to taxonomists for standard genome sequencing and annotation.</title>
        <authorList>
            <consortium name="The Broad Institute Genomics Platform"/>
            <consortium name="The Broad Institute Genome Sequencing Center for Infectious Disease"/>
            <person name="Wu L."/>
            <person name="Ma J."/>
        </authorList>
    </citation>
    <scope>NUCLEOTIDE SEQUENCE [LARGE SCALE GENOMIC DNA]</scope>
    <source>
        <strain evidence="5">CCUG 57113</strain>
    </source>
</reference>
<organism evidence="4 5">
    <name type="scientific">Cohnella suwonensis</name>
    <dbReference type="NCBI Taxonomy" id="696072"/>
    <lineage>
        <taxon>Bacteria</taxon>
        <taxon>Bacillati</taxon>
        <taxon>Bacillota</taxon>
        <taxon>Bacilli</taxon>
        <taxon>Bacillales</taxon>
        <taxon>Paenibacillaceae</taxon>
        <taxon>Cohnella</taxon>
    </lineage>
</organism>
<dbReference type="PROSITE" id="PS50887">
    <property type="entry name" value="GGDEF"/>
    <property type="match status" value="1"/>
</dbReference>
<feature type="transmembrane region" description="Helical" evidence="1">
    <location>
        <begin position="115"/>
        <end position="131"/>
    </location>
</feature>
<dbReference type="Gene3D" id="3.30.70.270">
    <property type="match status" value="1"/>
</dbReference>
<evidence type="ECO:0000259" key="3">
    <source>
        <dbReference type="PROSITE" id="PS50887"/>
    </source>
</evidence>
<feature type="transmembrane region" description="Helical" evidence="1">
    <location>
        <begin position="201"/>
        <end position="219"/>
    </location>
</feature>
<keyword evidence="1" id="KW-1133">Transmembrane helix</keyword>
<keyword evidence="1" id="KW-0812">Transmembrane</keyword>
<dbReference type="SUPFAM" id="SSF55073">
    <property type="entry name" value="Nucleotide cyclase"/>
    <property type="match status" value="1"/>
</dbReference>
<dbReference type="Gene3D" id="3.20.20.450">
    <property type="entry name" value="EAL domain"/>
    <property type="match status" value="1"/>
</dbReference>
<feature type="domain" description="GGDEF" evidence="3">
    <location>
        <begin position="303"/>
        <end position="435"/>
    </location>
</feature>
<dbReference type="InterPro" id="IPR001633">
    <property type="entry name" value="EAL_dom"/>
</dbReference>
<dbReference type="EMBL" id="JBHSMH010000024">
    <property type="protein sequence ID" value="MFC5469069.1"/>
    <property type="molecule type" value="Genomic_DNA"/>
</dbReference>
<dbReference type="InterPro" id="IPR052155">
    <property type="entry name" value="Biofilm_reg_signaling"/>
</dbReference>
<evidence type="ECO:0000313" key="4">
    <source>
        <dbReference type="EMBL" id="MFC5469069.1"/>
    </source>
</evidence>
<evidence type="ECO:0000259" key="2">
    <source>
        <dbReference type="PROSITE" id="PS50883"/>
    </source>
</evidence>
<dbReference type="CDD" id="cd01949">
    <property type="entry name" value="GGDEF"/>
    <property type="match status" value="1"/>
</dbReference>
<feature type="transmembrane region" description="Helical" evidence="1">
    <location>
        <begin position="174"/>
        <end position="194"/>
    </location>
</feature>
<dbReference type="SMART" id="SM00267">
    <property type="entry name" value="GGDEF"/>
    <property type="match status" value="1"/>
</dbReference>
<dbReference type="InterPro" id="IPR029787">
    <property type="entry name" value="Nucleotide_cyclase"/>
</dbReference>
<dbReference type="InterPro" id="IPR043128">
    <property type="entry name" value="Rev_trsase/Diguanyl_cyclase"/>
</dbReference>
<feature type="domain" description="EAL" evidence="2">
    <location>
        <begin position="444"/>
        <end position="697"/>
    </location>
</feature>